<evidence type="ECO:0000256" key="1">
    <source>
        <dbReference type="ARBA" id="ARBA00005889"/>
    </source>
</evidence>
<reference evidence="8" key="1">
    <citation type="submission" date="2025-08" db="UniProtKB">
        <authorList>
            <consortium name="RefSeq"/>
        </authorList>
    </citation>
    <scope>IDENTIFICATION</scope>
    <source>
        <tissue evidence="8">Leaves</tissue>
    </source>
</reference>
<comment type="similarity">
    <text evidence="1 5">Belongs to the FHY3/FAR1 family.</text>
</comment>
<feature type="region of interest" description="Disordered" evidence="6">
    <location>
        <begin position="273"/>
        <end position="306"/>
    </location>
</feature>
<dbReference type="Gramene" id="Jr01_25750_p1">
    <property type="protein sequence ID" value="cds.Jr01_25750_p1"/>
    <property type="gene ID" value="Jr01_25750"/>
</dbReference>
<evidence type="ECO:0000256" key="5">
    <source>
        <dbReference type="RuleBase" id="RU367018"/>
    </source>
</evidence>
<dbReference type="Proteomes" id="UP000235220">
    <property type="component" value="Chromosome 1"/>
</dbReference>
<dbReference type="STRING" id="51240.A0A2I4GJB3"/>
<dbReference type="GO" id="GO:0006355">
    <property type="term" value="P:regulation of DNA-templated transcription"/>
    <property type="evidence" value="ECO:0007669"/>
    <property type="project" value="UniProtKB-UniRule"/>
</dbReference>
<evidence type="ECO:0000313" key="7">
    <source>
        <dbReference type="Proteomes" id="UP000235220"/>
    </source>
</evidence>
<evidence type="ECO:0000256" key="6">
    <source>
        <dbReference type="SAM" id="MobiDB-lite"/>
    </source>
</evidence>
<sequence>MNVFFDGYVHAKTNLKEFVDQFDNALRKKIENEISSDFNSFSVTIPCISRSPIEKRFQELYTNAKFREVQQQVMGVLDMDPSLLRRDGVKKTYLVEDEIHVEEFTKHVTYYVHFNEEDCDVKCSCGLFQMKGILCRHVLAIFKCNGIKYLPNRYILDRWRKDIKRRYTLIHSTYDTGYQREDTNRYSSLLNICYRMITHAAGSKEHTEDATKKLYAMIVLYHGSQEPPSMTQMDSNVGLTTKDTSTVSSSQQVLSPRVVHGKGRLPSLRRVSRMEQDMQKVKARTKKANVKGKRKERDEGDLPAQNTCRNLFGSSEIDLTAENMQIQLGVDGSQPLQLGLDGSQPV</sequence>
<dbReference type="InterPro" id="IPR031052">
    <property type="entry name" value="FHY3/FAR1"/>
</dbReference>
<dbReference type="PANTHER" id="PTHR31669:SF283">
    <property type="entry name" value="PROTEIN FAR1-RELATED SEQUENCE"/>
    <property type="match status" value="1"/>
</dbReference>
<proteinExistence type="inferred from homology"/>
<keyword evidence="4 5" id="KW-0862">Zinc</keyword>
<dbReference type="KEGG" id="jre:109008366"/>
<organism evidence="7 8">
    <name type="scientific">Juglans regia</name>
    <name type="common">English walnut</name>
    <dbReference type="NCBI Taxonomy" id="51240"/>
    <lineage>
        <taxon>Eukaryota</taxon>
        <taxon>Viridiplantae</taxon>
        <taxon>Streptophyta</taxon>
        <taxon>Embryophyta</taxon>
        <taxon>Tracheophyta</taxon>
        <taxon>Spermatophyta</taxon>
        <taxon>Magnoliopsida</taxon>
        <taxon>eudicotyledons</taxon>
        <taxon>Gunneridae</taxon>
        <taxon>Pentapetalae</taxon>
        <taxon>rosids</taxon>
        <taxon>fabids</taxon>
        <taxon>Fagales</taxon>
        <taxon>Juglandaceae</taxon>
        <taxon>Juglans</taxon>
    </lineage>
</organism>
<evidence type="ECO:0000256" key="2">
    <source>
        <dbReference type="ARBA" id="ARBA00022723"/>
    </source>
</evidence>
<dbReference type="InterPro" id="IPR007527">
    <property type="entry name" value="Znf_SWIM"/>
</dbReference>
<evidence type="ECO:0000256" key="3">
    <source>
        <dbReference type="ARBA" id="ARBA00022771"/>
    </source>
</evidence>
<keyword evidence="3 5" id="KW-0863">Zinc-finger</keyword>
<protein>
    <recommendedName>
        <fullName evidence="5">Protein FAR1-RELATED SEQUENCE</fullName>
    </recommendedName>
</protein>
<keyword evidence="7" id="KW-1185">Reference proteome</keyword>
<dbReference type="OrthoDB" id="1928232at2759"/>
<dbReference type="RefSeq" id="XP_018843984.1">
    <property type="nucleotide sequence ID" value="XM_018988439.1"/>
</dbReference>
<keyword evidence="5" id="KW-0539">Nucleus</keyword>
<comment type="subcellular location">
    <subcellularLocation>
        <location evidence="5">Nucleus</location>
    </subcellularLocation>
</comment>
<keyword evidence="2 5" id="KW-0479">Metal-binding</keyword>
<feature type="compositionally biased region" description="Basic residues" evidence="6">
    <location>
        <begin position="281"/>
        <end position="294"/>
    </location>
</feature>
<name>A0A2I4GJB3_JUGRE</name>
<dbReference type="PANTHER" id="PTHR31669">
    <property type="entry name" value="PROTEIN FAR1-RELATED SEQUENCE 10-RELATED"/>
    <property type="match status" value="1"/>
</dbReference>
<evidence type="ECO:0000313" key="8">
    <source>
        <dbReference type="RefSeq" id="XP_018843984.1"/>
    </source>
</evidence>
<dbReference type="GeneID" id="109008366"/>
<dbReference type="SMART" id="SM00575">
    <property type="entry name" value="ZnF_PMZ"/>
    <property type="match status" value="1"/>
</dbReference>
<dbReference type="Pfam" id="PF04434">
    <property type="entry name" value="SWIM"/>
    <property type="match status" value="1"/>
</dbReference>
<dbReference type="GO" id="GO:0005634">
    <property type="term" value="C:nucleus"/>
    <property type="evidence" value="ECO:0007669"/>
    <property type="project" value="UniProtKB-SubCell"/>
</dbReference>
<dbReference type="GO" id="GO:0008270">
    <property type="term" value="F:zinc ion binding"/>
    <property type="evidence" value="ECO:0007669"/>
    <property type="project" value="UniProtKB-UniRule"/>
</dbReference>
<accession>A0A2I4GJB3</accession>
<comment type="function">
    <text evidence="5">Putative transcription activator involved in regulating light control of development.</text>
</comment>
<gene>
    <name evidence="8" type="primary">LOC109008366</name>
</gene>
<dbReference type="PROSITE" id="PS50966">
    <property type="entry name" value="ZF_SWIM"/>
    <property type="match status" value="1"/>
</dbReference>
<dbReference type="InterPro" id="IPR006564">
    <property type="entry name" value="Znf_PMZ"/>
</dbReference>
<evidence type="ECO:0000256" key="4">
    <source>
        <dbReference type="ARBA" id="ARBA00022833"/>
    </source>
</evidence>
<dbReference type="AlphaFoldDB" id="A0A2I4GJB3"/>